<dbReference type="InterPro" id="IPR029046">
    <property type="entry name" value="LolA/LolB/LppX"/>
</dbReference>
<dbReference type="EMBL" id="LUKE01000001">
    <property type="protein sequence ID" value="KYG66644.1"/>
    <property type="molecule type" value="Genomic_DNA"/>
</dbReference>
<sequence length="220" mass="24663">MLKSLKVLLFFVFSLSTAFAASNSIASSTTALQKITKKYRSTKLVEMNVEKTVKSELLGKETKHEGKIFLGAGKFRWENTKPEKTLLVYDGKTIWSEQSPPPEFGGPVQVARGKVDKKTKSHILLSTLIGTDIKKNFKVLGDKKDGDILTVDVQPLQDDLNIKAMSLRLNTKDNTLNQVSYKDDIGNMTTLTFTNVNFLKSEKKNLFKYQPPKDAQVTDL</sequence>
<feature type="chain" id="PRO_5007573177" evidence="2">
    <location>
        <begin position="21"/>
        <end position="220"/>
    </location>
</feature>
<keyword evidence="1 2" id="KW-0732">Signal</keyword>
<dbReference type="SUPFAM" id="SSF89392">
    <property type="entry name" value="Prokaryotic lipoproteins and lipoprotein localization factors"/>
    <property type="match status" value="1"/>
</dbReference>
<gene>
    <name evidence="3" type="ORF">AZI86_06255</name>
</gene>
<dbReference type="RefSeq" id="WP_061834212.1">
    <property type="nucleotide sequence ID" value="NZ_LUKE01000001.1"/>
</dbReference>
<dbReference type="Gene3D" id="2.50.20.10">
    <property type="entry name" value="Lipoprotein localisation LolA/LolB/LppX"/>
    <property type="match status" value="1"/>
</dbReference>
<accession>A0A150WQP1</accession>
<dbReference type="OrthoDB" id="9787361at2"/>
<organism evidence="3 4">
    <name type="scientific">Bdellovibrio bacteriovorus</name>
    <dbReference type="NCBI Taxonomy" id="959"/>
    <lineage>
        <taxon>Bacteria</taxon>
        <taxon>Pseudomonadati</taxon>
        <taxon>Bdellovibrionota</taxon>
        <taxon>Bdellovibrionia</taxon>
        <taxon>Bdellovibrionales</taxon>
        <taxon>Pseudobdellovibrionaceae</taxon>
        <taxon>Bdellovibrio</taxon>
    </lineage>
</organism>
<protein>
    <submittedName>
        <fullName evidence="3">Lipoprotein carrier protein LolA</fullName>
    </submittedName>
</protein>
<comment type="caution">
    <text evidence="3">The sequence shown here is derived from an EMBL/GenBank/DDBJ whole genome shotgun (WGS) entry which is preliminary data.</text>
</comment>
<evidence type="ECO:0000256" key="2">
    <source>
        <dbReference type="SAM" id="SignalP"/>
    </source>
</evidence>
<feature type="signal peptide" evidence="2">
    <location>
        <begin position="1"/>
        <end position="20"/>
    </location>
</feature>
<dbReference type="PANTHER" id="PTHR35869">
    <property type="entry name" value="OUTER-MEMBRANE LIPOPROTEIN CARRIER PROTEIN"/>
    <property type="match status" value="1"/>
</dbReference>
<dbReference type="CDD" id="cd16325">
    <property type="entry name" value="LolA"/>
    <property type="match status" value="1"/>
</dbReference>
<dbReference type="AlphaFoldDB" id="A0A150WQP1"/>
<reference evidence="3 4" key="1">
    <citation type="submission" date="2016-03" db="EMBL/GenBank/DDBJ databases">
        <authorList>
            <person name="Ploux O."/>
        </authorList>
    </citation>
    <scope>NUCLEOTIDE SEQUENCE [LARGE SCALE GENOMIC DNA]</scope>
    <source>
        <strain evidence="3 4">R0</strain>
    </source>
</reference>
<dbReference type="Proteomes" id="UP000075320">
    <property type="component" value="Unassembled WGS sequence"/>
</dbReference>
<keyword evidence="4" id="KW-1185">Reference proteome</keyword>
<dbReference type="InterPro" id="IPR004564">
    <property type="entry name" value="OM_lipoprot_carrier_LolA-like"/>
</dbReference>
<evidence type="ECO:0000256" key="1">
    <source>
        <dbReference type="ARBA" id="ARBA00022729"/>
    </source>
</evidence>
<evidence type="ECO:0000313" key="3">
    <source>
        <dbReference type="EMBL" id="KYG66644.1"/>
    </source>
</evidence>
<name>A0A150WQP1_BDEBC</name>
<proteinExistence type="predicted"/>
<keyword evidence="3" id="KW-0449">Lipoprotein</keyword>
<evidence type="ECO:0000313" key="4">
    <source>
        <dbReference type="Proteomes" id="UP000075320"/>
    </source>
</evidence>
<dbReference type="Pfam" id="PF03548">
    <property type="entry name" value="LolA"/>
    <property type="match status" value="1"/>
</dbReference>
<dbReference type="PANTHER" id="PTHR35869:SF1">
    <property type="entry name" value="OUTER-MEMBRANE LIPOPROTEIN CARRIER PROTEIN"/>
    <property type="match status" value="1"/>
</dbReference>